<evidence type="ECO:0000313" key="5">
    <source>
        <dbReference type="EMBL" id="ALE92274.1"/>
    </source>
</evidence>
<keyword evidence="6" id="KW-1185">Reference proteome</keyword>
<gene>
    <name evidence="5" type="ORF">AOC05_07905</name>
</gene>
<protein>
    <submittedName>
        <fullName evidence="5">SAM-dependent methyltransferase</fullName>
    </submittedName>
</protein>
<dbReference type="PANTHER" id="PTHR47816">
    <property type="entry name" value="RIBOSOMAL RNA SMALL SUBUNIT METHYLTRANSFERASE C"/>
    <property type="match status" value="1"/>
</dbReference>
<dbReference type="InterPro" id="IPR058679">
    <property type="entry name" value="RlmG_N"/>
</dbReference>
<dbReference type="PATRIC" id="fig|656366.3.peg.1689"/>
<dbReference type="OrthoDB" id="29650at2"/>
<dbReference type="GO" id="GO:0032259">
    <property type="term" value="P:methylation"/>
    <property type="evidence" value="ECO:0007669"/>
    <property type="project" value="UniProtKB-KW"/>
</dbReference>
<dbReference type="AlphaFoldDB" id="A0A0M5LXL0"/>
<dbReference type="InterPro" id="IPR007848">
    <property type="entry name" value="Small_mtfrase_dom"/>
</dbReference>
<accession>A0A0M5LXL0</accession>
<evidence type="ECO:0000259" key="4">
    <source>
        <dbReference type="Pfam" id="PF26049"/>
    </source>
</evidence>
<dbReference type="Pfam" id="PF26049">
    <property type="entry name" value="RLMG_N"/>
    <property type="match status" value="1"/>
</dbReference>
<dbReference type="CDD" id="cd02440">
    <property type="entry name" value="AdoMet_MTases"/>
    <property type="match status" value="1"/>
</dbReference>
<reference evidence="6" key="1">
    <citation type="submission" date="2015-09" db="EMBL/GenBank/DDBJ databases">
        <title>Complete genome of Arthrobacter alpinus strain R3.8.</title>
        <authorList>
            <person name="See-Too W.S."/>
            <person name="Chan K.G."/>
        </authorList>
    </citation>
    <scope>NUCLEOTIDE SEQUENCE [LARGE SCALE GENOMIC DNA]</scope>
    <source>
        <strain evidence="6">R3.8</strain>
    </source>
</reference>
<organism evidence="5 6">
    <name type="scientific">Arthrobacter alpinus</name>
    <dbReference type="NCBI Taxonomy" id="656366"/>
    <lineage>
        <taxon>Bacteria</taxon>
        <taxon>Bacillati</taxon>
        <taxon>Actinomycetota</taxon>
        <taxon>Actinomycetes</taxon>
        <taxon>Micrococcales</taxon>
        <taxon>Micrococcaceae</taxon>
        <taxon>Arthrobacter</taxon>
    </lineage>
</organism>
<dbReference type="SUPFAM" id="SSF53335">
    <property type="entry name" value="S-adenosyl-L-methionine-dependent methyltransferases"/>
    <property type="match status" value="1"/>
</dbReference>
<feature type="domain" description="RlmG N-terminal" evidence="4">
    <location>
        <begin position="17"/>
        <end position="189"/>
    </location>
</feature>
<dbReference type="Gene3D" id="3.40.50.150">
    <property type="entry name" value="Vaccinia Virus protein VP39"/>
    <property type="match status" value="2"/>
</dbReference>
<name>A0A0M5LXL0_9MICC</name>
<dbReference type="InterPro" id="IPR046977">
    <property type="entry name" value="RsmC/RlmG"/>
</dbReference>
<dbReference type="PANTHER" id="PTHR47816:SF5">
    <property type="entry name" value="RIBOSOMAL RNA LARGE SUBUNIT METHYLTRANSFERASE G"/>
    <property type="match status" value="1"/>
</dbReference>
<dbReference type="GO" id="GO:0008757">
    <property type="term" value="F:S-adenosylmethionine-dependent methyltransferase activity"/>
    <property type="evidence" value="ECO:0007669"/>
    <property type="project" value="InterPro"/>
</dbReference>
<dbReference type="Proteomes" id="UP000062833">
    <property type="component" value="Chromosome"/>
</dbReference>
<sequence>MQDREPGTPDLAGFDFAQLRRFPDIEAENLFAHDATDELILTTASSALAAVAAGTDVGSVAIVGERYGALTLGAAEIHGLSGIKVNQDGISGELALAANAQRLGLEGSFTSMALNGELFAGATVVLWQLPRSLEELAETAELINAHAAPDVQIIAGGRIKHMTLAMNTVLGHYFNQVIPGRAWRKSRPLVVSGPREDAPASSFPHSEFNQALGLTLCAHGATFAGTKLDIGTRFLLDFEPQMRPGAATAIDLGCGNGAIAAALATARPGLQVTATDQSASAVASTEATALVNGLDGRITSVRDDAMEGFAPASAELVVLNPPFHVGATVHAGIALKLFDAAARVLAPGGELWTVYNRHLDYRAQLEQRVGRTTIIGRNPKFTVAVSRKVS</sequence>
<proteinExistence type="predicted"/>
<keyword evidence="1 5" id="KW-0489">Methyltransferase</keyword>
<evidence type="ECO:0000313" key="6">
    <source>
        <dbReference type="Proteomes" id="UP000062833"/>
    </source>
</evidence>
<evidence type="ECO:0000256" key="1">
    <source>
        <dbReference type="ARBA" id="ARBA00022603"/>
    </source>
</evidence>
<dbReference type="InterPro" id="IPR029063">
    <property type="entry name" value="SAM-dependent_MTases_sf"/>
</dbReference>
<dbReference type="Pfam" id="PF05175">
    <property type="entry name" value="MTS"/>
    <property type="match status" value="1"/>
</dbReference>
<evidence type="ECO:0000256" key="2">
    <source>
        <dbReference type="ARBA" id="ARBA00022679"/>
    </source>
</evidence>
<feature type="domain" description="Methyltransferase small" evidence="3">
    <location>
        <begin position="214"/>
        <end position="383"/>
    </location>
</feature>
<keyword evidence="2 5" id="KW-0808">Transferase</keyword>
<dbReference type="KEGG" id="aaq:AOC05_07905"/>
<evidence type="ECO:0000259" key="3">
    <source>
        <dbReference type="Pfam" id="PF05175"/>
    </source>
</evidence>
<dbReference type="EMBL" id="CP012677">
    <property type="protein sequence ID" value="ALE92274.1"/>
    <property type="molecule type" value="Genomic_DNA"/>
</dbReference>